<organism evidence="1 2">
    <name type="scientific">Prorocentrum cordatum</name>
    <dbReference type="NCBI Taxonomy" id="2364126"/>
    <lineage>
        <taxon>Eukaryota</taxon>
        <taxon>Sar</taxon>
        <taxon>Alveolata</taxon>
        <taxon>Dinophyceae</taxon>
        <taxon>Prorocentrales</taxon>
        <taxon>Prorocentraceae</taxon>
        <taxon>Prorocentrum</taxon>
    </lineage>
</organism>
<dbReference type="EMBL" id="CAUYUJ010020298">
    <property type="protein sequence ID" value="CAK0897230.1"/>
    <property type="molecule type" value="Genomic_DNA"/>
</dbReference>
<reference evidence="1" key="1">
    <citation type="submission" date="2023-10" db="EMBL/GenBank/DDBJ databases">
        <authorList>
            <person name="Chen Y."/>
            <person name="Shah S."/>
            <person name="Dougan E. K."/>
            <person name="Thang M."/>
            <person name="Chan C."/>
        </authorList>
    </citation>
    <scope>NUCLEOTIDE SEQUENCE [LARGE SCALE GENOMIC DNA]</scope>
</reference>
<dbReference type="Proteomes" id="UP001189429">
    <property type="component" value="Unassembled WGS sequence"/>
</dbReference>
<keyword evidence="2" id="KW-1185">Reference proteome</keyword>
<evidence type="ECO:0000313" key="2">
    <source>
        <dbReference type="Proteomes" id="UP001189429"/>
    </source>
</evidence>
<proteinExistence type="predicted"/>
<comment type="caution">
    <text evidence="1">The sequence shown here is derived from an EMBL/GenBank/DDBJ whole genome shotgun (WGS) entry which is preliminary data.</text>
</comment>
<gene>
    <name evidence="1" type="ORF">PCOR1329_LOCUS75476</name>
</gene>
<evidence type="ECO:0000313" key="1">
    <source>
        <dbReference type="EMBL" id="CAK0897230.1"/>
    </source>
</evidence>
<sequence length="163" mass="18035">MIQHDQGAFDETILEVLGLENSATSAGPVYDSHCLPFAFPSEEGNEMIALYAMCWWNEVERLAGKPGKRRSRMVGFVDPRRADINHVVGFRGTDVPALLYHFAGRSKEWDEMLAKFGIPRRHTADCAKVFRVVDEAAGQRACVPGNAGVEDLFGHCPPDLTVC</sequence>
<name>A0ABN9XH29_9DINO</name>
<accession>A0ABN9XH29</accession>
<protein>
    <submittedName>
        <fullName evidence="1">Uncharacterized protein</fullName>
    </submittedName>
</protein>